<evidence type="ECO:0000313" key="3">
    <source>
        <dbReference type="Proteomes" id="UP000318081"/>
    </source>
</evidence>
<dbReference type="EMBL" id="CP036432">
    <property type="protein sequence ID" value="QDV87205.1"/>
    <property type="molecule type" value="Genomic_DNA"/>
</dbReference>
<protein>
    <submittedName>
        <fullName evidence="2">Uncharacterized protein</fullName>
    </submittedName>
</protein>
<gene>
    <name evidence="2" type="ORF">TBK1r_62340</name>
</gene>
<dbReference type="Proteomes" id="UP000318081">
    <property type="component" value="Chromosome"/>
</dbReference>
<sequence>MNDAKYLVFLGISLTAFMSSAAFLLVMLNPKDASYQTLPIVYAVACFAIGIVTNVLAKRAEAPAPVPVRIGDSEFFSQVPV</sequence>
<organism evidence="2 3">
    <name type="scientific">Stieleria magnilauensis</name>
    <dbReference type="NCBI Taxonomy" id="2527963"/>
    <lineage>
        <taxon>Bacteria</taxon>
        <taxon>Pseudomonadati</taxon>
        <taxon>Planctomycetota</taxon>
        <taxon>Planctomycetia</taxon>
        <taxon>Pirellulales</taxon>
        <taxon>Pirellulaceae</taxon>
        <taxon>Stieleria</taxon>
    </lineage>
</organism>
<proteinExistence type="predicted"/>
<accession>A0ABX5Y1X8</accession>
<keyword evidence="1" id="KW-0472">Membrane</keyword>
<feature type="transmembrane region" description="Helical" evidence="1">
    <location>
        <begin position="6"/>
        <end position="28"/>
    </location>
</feature>
<keyword evidence="3" id="KW-1185">Reference proteome</keyword>
<name>A0ABX5Y1X8_9BACT</name>
<reference evidence="2 3" key="1">
    <citation type="submission" date="2019-02" db="EMBL/GenBank/DDBJ databases">
        <title>Deep-cultivation of Planctomycetes and their phenomic and genomic characterization uncovers novel biology.</title>
        <authorList>
            <person name="Wiegand S."/>
            <person name="Jogler M."/>
            <person name="Boedeker C."/>
            <person name="Pinto D."/>
            <person name="Vollmers J."/>
            <person name="Rivas-Marin E."/>
            <person name="Kohn T."/>
            <person name="Peeters S.H."/>
            <person name="Heuer A."/>
            <person name="Rast P."/>
            <person name="Oberbeckmann S."/>
            <person name="Bunk B."/>
            <person name="Jeske O."/>
            <person name="Meyerdierks A."/>
            <person name="Storesund J.E."/>
            <person name="Kallscheuer N."/>
            <person name="Luecker S."/>
            <person name="Lage O.M."/>
            <person name="Pohl T."/>
            <person name="Merkel B.J."/>
            <person name="Hornburger P."/>
            <person name="Mueller R.-W."/>
            <person name="Bruemmer F."/>
            <person name="Labrenz M."/>
            <person name="Spormann A.M."/>
            <person name="Op den Camp H."/>
            <person name="Overmann J."/>
            <person name="Amann R."/>
            <person name="Jetten M.S.M."/>
            <person name="Mascher T."/>
            <person name="Medema M.H."/>
            <person name="Devos D.P."/>
            <person name="Kaster A.-K."/>
            <person name="Ovreas L."/>
            <person name="Rohde M."/>
            <person name="Galperin M.Y."/>
            <person name="Jogler C."/>
        </authorList>
    </citation>
    <scope>NUCLEOTIDE SEQUENCE [LARGE SCALE GENOMIC DNA]</scope>
    <source>
        <strain evidence="2 3">TBK1r</strain>
    </source>
</reference>
<evidence type="ECO:0000256" key="1">
    <source>
        <dbReference type="SAM" id="Phobius"/>
    </source>
</evidence>
<feature type="transmembrane region" description="Helical" evidence="1">
    <location>
        <begin position="40"/>
        <end position="57"/>
    </location>
</feature>
<keyword evidence="1" id="KW-0812">Transmembrane</keyword>
<evidence type="ECO:0000313" key="2">
    <source>
        <dbReference type="EMBL" id="QDV87205.1"/>
    </source>
</evidence>
<keyword evidence="1" id="KW-1133">Transmembrane helix</keyword>